<organism evidence="1 2">
    <name type="scientific">Ranitomeya imitator</name>
    <name type="common">mimic poison frog</name>
    <dbReference type="NCBI Taxonomy" id="111125"/>
    <lineage>
        <taxon>Eukaryota</taxon>
        <taxon>Metazoa</taxon>
        <taxon>Chordata</taxon>
        <taxon>Craniata</taxon>
        <taxon>Vertebrata</taxon>
        <taxon>Euteleostomi</taxon>
        <taxon>Amphibia</taxon>
        <taxon>Batrachia</taxon>
        <taxon>Anura</taxon>
        <taxon>Neobatrachia</taxon>
        <taxon>Hyloidea</taxon>
        <taxon>Dendrobatidae</taxon>
        <taxon>Dendrobatinae</taxon>
        <taxon>Ranitomeya</taxon>
    </lineage>
</organism>
<proteinExistence type="predicted"/>
<name>A0ABN9LQE0_9NEOB</name>
<protein>
    <submittedName>
        <fullName evidence="1">Uncharacterized protein</fullName>
    </submittedName>
</protein>
<comment type="caution">
    <text evidence="1">The sequence shown here is derived from an EMBL/GenBank/DDBJ whole genome shotgun (WGS) entry which is preliminary data.</text>
</comment>
<keyword evidence="2" id="KW-1185">Reference proteome</keyword>
<evidence type="ECO:0000313" key="1">
    <source>
        <dbReference type="EMBL" id="CAJ0947958.1"/>
    </source>
</evidence>
<gene>
    <name evidence="1" type="ORF">RIMI_LOCUS11896895</name>
</gene>
<reference evidence="1" key="1">
    <citation type="submission" date="2023-07" db="EMBL/GenBank/DDBJ databases">
        <authorList>
            <person name="Stuckert A."/>
        </authorList>
    </citation>
    <scope>NUCLEOTIDE SEQUENCE</scope>
</reference>
<dbReference type="Proteomes" id="UP001176940">
    <property type="component" value="Unassembled WGS sequence"/>
</dbReference>
<evidence type="ECO:0000313" key="2">
    <source>
        <dbReference type="Proteomes" id="UP001176940"/>
    </source>
</evidence>
<dbReference type="EMBL" id="CAUEEQ010027523">
    <property type="protein sequence ID" value="CAJ0947958.1"/>
    <property type="molecule type" value="Genomic_DNA"/>
</dbReference>
<accession>A0ABN9LQE0</accession>
<sequence>MYLWVNHIDMDILNMAAEYIWNPGCPKQGNITAMNLQDKSGDRMCPTPPCWITKAIPAHEEAMKITCRRQTPEHTAEEAPGNTLKLARDVPPEVTCGKLTGSEEPAGRLANCPSTSHLIMLELDVLEQRPLINPLESSASRTITHRWPALHVPFIHELKIGSDPGSLDQLTLQVNVQETLAEIGEDTKFIPEPDLFSIASVNDTGKHLGVNTAVMLDAVEKVTPVEICDSAQNMMLQESAESTDLPIREDFLNISIARDVTNQFHVKDDHALSDPISKMTDKAAGMEVMGTGSVLQSERVVNLPSEPHKDESSGLEISHSVEILTKTVSLASTKTQASVDDSPEGFLHDNCTVLKSQSHQCPAYSTKQGDSVKCLEAEHLTSTHRTFDFSYSPKVPPHFHGTSICKEAEFICIHEVNSTTSLMERLEPNTTDINVPSNMDMALCLESVQQEIEITSSEEIQNNDISVTYLSGTSSSETVSTRLDNIQSDSSKVGPQDDKSMFKNESTFLEDLEEVRDFKPNLQPCFQNLTGAKDWDTELMAVKQKSIHALSHRL</sequence>